<protein>
    <submittedName>
        <fullName evidence="2">F-box protein interaction domain protein</fullName>
    </submittedName>
</protein>
<dbReference type="InterPro" id="IPR050796">
    <property type="entry name" value="SCF_F-box_component"/>
</dbReference>
<dbReference type="SMART" id="SM00256">
    <property type="entry name" value="FBOX"/>
    <property type="match status" value="1"/>
</dbReference>
<gene>
    <name evidence="2" type="ordered locus">MTR_2g078850</name>
</gene>
<accession>A0A072VA64</accession>
<dbReference type="InterPro" id="IPR017451">
    <property type="entry name" value="F-box-assoc_interact_dom"/>
</dbReference>
<dbReference type="EMBL" id="CM001218">
    <property type="protein sequence ID" value="KEH38702.1"/>
    <property type="molecule type" value="Genomic_DNA"/>
</dbReference>
<dbReference type="SUPFAM" id="SSF81383">
    <property type="entry name" value="F-box domain"/>
    <property type="match status" value="1"/>
</dbReference>
<dbReference type="EnsemblPlants" id="KEH38702">
    <property type="protein sequence ID" value="KEH38702"/>
    <property type="gene ID" value="MTR_2g078850"/>
</dbReference>
<dbReference type="PANTHER" id="PTHR31672">
    <property type="entry name" value="BNACNNG10540D PROTEIN"/>
    <property type="match status" value="1"/>
</dbReference>
<dbReference type="InterPro" id="IPR013187">
    <property type="entry name" value="F-box-assoc_dom_typ3"/>
</dbReference>
<dbReference type="PROSITE" id="PS50181">
    <property type="entry name" value="FBOX"/>
    <property type="match status" value="1"/>
</dbReference>
<dbReference type="Gene3D" id="1.20.1280.50">
    <property type="match status" value="1"/>
</dbReference>
<dbReference type="Pfam" id="PF08268">
    <property type="entry name" value="FBA_3"/>
    <property type="match status" value="1"/>
</dbReference>
<evidence type="ECO:0000313" key="3">
    <source>
        <dbReference type="EnsemblPlants" id="KEH38702"/>
    </source>
</evidence>
<sequence>MEETIVTKTHQLTLTFTGTLTTTTPPLPTLPFDLIAEILCRLPVKILIQLRCLCKSVNSLVSDPKFAKKHLCMSNTRHRLMLSSRNDLDELVLFDSPMPSDFPTFTVKQTQVSYPDCLKIEYDSPLYVCSCDGILCFTMYIGYDVSPPILWNPSIRAFKILPPLDNKAFSIYSFGYDHYIDKYKIVAVSLVVDENQYIVEDCLQKKNILLRTKLKIPDFPCFGPCRGYGIFVSGTVNWLAFEDVSSPCVIVSLDLEKESYQTFLLPDFEKDPLTNLGVLRDCLCFFANSDMFFNVWIMKEYGNKKSWTRLYRVPYMEDRGLCHYTKALYISEDEQLLMDFKELESGKLKLVVYDSKDGTLKIPEIQNIGG</sequence>
<reference evidence="3" key="3">
    <citation type="submission" date="2015-04" db="UniProtKB">
        <authorList>
            <consortium name="EnsemblPlants"/>
        </authorList>
    </citation>
    <scope>IDENTIFICATION</scope>
    <source>
        <strain evidence="3">cv. Jemalong A17</strain>
    </source>
</reference>
<keyword evidence="4" id="KW-1185">Reference proteome</keyword>
<dbReference type="Pfam" id="PF00646">
    <property type="entry name" value="F-box"/>
    <property type="match status" value="1"/>
</dbReference>
<dbReference type="NCBIfam" id="TIGR01640">
    <property type="entry name" value="F_box_assoc_1"/>
    <property type="match status" value="1"/>
</dbReference>
<dbReference type="PANTHER" id="PTHR31672:SF13">
    <property type="entry name" value="F-BOX PROTEIN CPR30-LIKE"/>
    <property type="match status" value="1"/>
</dbReference>
<feature type="domain" description="F-box" evidence="1">
    <location>
        <begin position="24"/>
        <end position="70"/>
    </location>
</feature>
<reference evidence="2 4" key="2">
    <citation type="journal article" date="2014" name="BMC Genomics">
        <title>An improved genome release (version Mt4.0) for the model legume Medicago truncatula.</title>
        <authorList>
            <person name="Tang H."/>
            <person name="Krishnakumar V."/>
            <person name="Bidwell S."/>
            <person name="Rosen B."/>
            <person name="Chan A."/>
            <person name="Zhou S."/>
            <person name="Gentzbittel L."/>
            <person name="Childs K.L."/>
            <person name="Yandell M."/>
            <person name="Gundlach H."/>
            <person name="Mayer K.F."/>
            <person name="Schwartz D.C."/>
            <person name="Town C.D."/>
        </authorList>
    </citation>
    <scope>GENOME REANNOTATION</scope>
    <source>
        <strain evidence="2">A17</strain>
        <strain evidence="3 4">cv. Jemalong A17</strain>
    </source>
</reference>
<evidence type="ECO:0000313" key="4">
    <source>
        <dbReference type="Proteomes" id="UP000002051"/>
    </source>
</evidence>
<organism evidence="2 4">
    <name type="scientific">Medicago truncatula</name>
    <name type="common">Barrel medic</name>
    <name type="synonym">Medicago tribuloides</name>
    <dbReference type="NCBI Taxonomy" id="3880"/>
    <lineage>
        <taxon>Eukaryota</taxon>
        <taxon>Viridiplantae</taxon>
        <taxon>Streptophyta</taxon>
        <taxon>Embryophyta</taxon>
        <taxon>Tracheophyta</taxon>
        <taxon>Spermatophyta</taxon>
        <taxon>Magnoliopsida</taxon>
        <taxon>eudicotyledons</taxon>
        <taxon>Gunneridae</taxon>
        <taxon>Pentapetalae</taxon>
        <taxon>rosids</taxon>
        <taxon>fabids</taxon>
        <taxon>Fabales</taxon>
        <taxon>Fabaceae</taxon>
        <taxon>Papilionoideae</taxon>
        <taxon>50 kb inversion clade</taxon>
        <taxon>NPAAA clade</taxon>
        <taxon>Hologalegina</taxon>
        <taxon>IRL clade</taxon>
        <taxon>Trifolieae</taxon>
        <taxon>Medicago</taxon>
    </lineage>
</organism>
<dbReference type="STRING" id="3880.A0A072VA64"/>
<name>A0A072VA64_MEDTR</name>
<dbReference type="InterPro" id="IPR036047">
    <property type="entry name" value="F-box-like_dom_sf"/>
</dbReference>
<proteinExistence type="predicted"/>
<dbReference type="Proteomes" id="UP000002051">
    <property type="component" value="Chromosome 2"/>
</dbReference>
<evidence type="ECO:0000259" key="1">
    <source>
        <dbReference type="PROSITE" id="PS50181"/>
    </source>
</evidence>
<evidence type="ECO:0000313" key="2">
    <source>
        <dbReference type="EMBL" id="KEH38702.1"/>
    </source>
</evidence>
<reference evidence="2 4" key="1">
    <citation type="journal article" date="2011" name="Nature">
        <title>The Medicago genome provides insight into the evolution of rhizobial symbioses.</title>
        <authorList>
            <person name="Young N.D."/>
            <person name="Debelle F."/>
            <person name="Oldroyd G.E."/>
            <person name="Geurts R."/>
            <person name="Cannon S.B."/>
            <person name="Udvardi M.K."/>
            <person name="Benedito V.A."/>
            <person name="Mayer K.F."/>
            <person name="Gouzy J."/>
            <person name="Schoof H."/>
            <person name="Van de Peer Y."/>
            <person name="Proost S."/>
            <person name="Cook D.R."/>
            <person name="Meyers B.C."/>
            <person name="Spannagl M."/>
            <person name="Cheung F."/>
            <person name="De Mita S."/>
            <person name="Krishnakumar V."/>
            <person name="Gundlach H."/>
            <person name="Zhou S."/>
            <person name="Mudge J."/>
            <person name="Bharti A.K."/>
            <person name="Murray J.D."/>
            <person name="Naoumkina M.A."/>
            <person name="Rosen B."/>
            <person name="Silverstein K.A."/>
            <person name="Tang H."/>
            <person name="Rombauts S."/>
            <person name="Zhao P.X."/>
            <person name="Zhou P."/>
            <person name="Barbe V."/>
            <person name="Bardou P."/>
            <person name="Bechner M."/>
            <person name="Bellec A."/>
            <person name="Berger A."/>
            <person name="Berges H."/>
            <person name="Bidwell S."/>
            <person name="Bisseling T."/>
            <person name="Choisne N."/>
            <person name="Couloux A."/>
            <person name="Denny R."/>
            <person name="Deshpande S."/>
            <person name="Dai X."/>
            <person name="Doyle J.J."/>
            <person name="Dudez A.M."/>
            <person name="Farmer A.D."/>
            <person name="Fouteau S."/>
            <person name="Franken C."/>
            <person name="Gibelin C."/>
            <person name="Gish J."/>
            <person name="Goldstein S."/>
            <person name="Gonzalez A.J."/>
            <person name="Green P.J."/>
            <person name="Hallab A."/>
            <person name="Hartog M."/>
            <person name="Hua A."/>
            <person name="Humphray S.J."/>
            <person name="Jeong D.H."/>
            <person name="Jing Y."/>
            <person name="Jocker A."/>
            <person name="Kenton S.M."/>
            <person name="Kim D.J."/>
            <person name="Klee K."/>
            <person name="Lai H."/>
            <person name="Lang C."/>
            <person name="Lin S."/>
            <person name="Macmil S.L."/>
            <person name="Magdelenat G."/>
            <person name="Matthews L."/>
            <person name="McCorrison J."/>
            <person name="Monaghan E.L."/>
            <person name="Mun J.H."/>
            <person name="Najar F.Z."/>
            <person name="Nicholson C."/>
            <person name="Noirot C."/>
            <person name="O'Bleness M."/>
            <person name="Paule C.R."/>
            <person name="Poulain J."/>
            <person name="Prion F."/>
            <person name="Qin B."/>
            <person name="Qu C."/>
            <person name="Retzel E.F."/>
            <person name="Riddle C."/>
            <person name="Sallet E."/>
            <person name="Samain S."/>
            <person name="Samson N."/>
            <person name="Sanders I."/>
            <person name="Saurat O."/>
            <person name="Scarpelli C."/>
            <person name="Schiex T."/>
            <person name="Segurens B."/>
            <person name="Severin A.J."/>
            <person name="Sherrier D.J."/>
            <person name="Shi R."/>
            <person name="Sims S."/>
            <person name="Singer S.R."/>
            <person name="Sinharoy S."/>
            <person name="Sterck L."/>
            <person name="Viollet A."/>
            <person name="Wang B.B."/>
            <person name="Wang K."/>
            <person name="Wang M."/>
            <person name="Wang X."/>
            <person name="Warfsmann J."/>
            <person name="Weissenbach J."/>
            <person name="White D.D."/>
            <person name="White J.D."/>
            <person name="Wiley G.B."/>
            <person name="Wincker P."/>
            <person name="Xing Y."/>
            <person name="Yang L."/>
            <person name="Yao Z."/>
            <person name="Ying F."/>
            <person name="Zhai J."/>
            <person name="Zhou L."/>
            <person name="Zuber A."/>
            <person name="Denarie J."/>
            <person name="Dixon R.A."/>
            <person name="May G.D."/>
            <person name="Schwartz D.C."/>
            <person name="Rogers J."/>
            <person name="Quetier F."/>
            <person name="Town C.D."/>
            <person name="Roe B.A."/>
        </authorList>
    </citation>
    <scope>NUCLEOTIDE SEQUENCE [LARGE SCALE GENOMIC DNA]</scope>
    <source>
        <strain evidence="2">A17</strain>
        <strain evidence="3 4">cv. Jemalong A17</strain>
    </source>
</reference>
<dbReference type="AlphaFoldDB" id="A0A072VA64"/>
<dbReference type="HOGENOM" id="CLU_027176_1_4_1"/>
<dbReference type="InterPro" id="IPR001810">
    <property type="entry name" value="F-box_dom"/>
</dbReference>